<dbReference type="InterPro" id="IPR057670">
    <property type="entry name" value="SH3_retrovirus"/>
</dbReference>
<reference evidence="2" key="1">
    <citation type="submission" date="2018-05" db="EMBL/GenBank/DDBJ databases">
        <title>Draft genome of Mucuna pruriens seed.</title>
        <authorList>
            <person name="Nnadi N.E."/>
            <person name="Vos R."/>
            <person name="Hasami M.H."/>
            <person name="Devisetty U.K."/>
            <person name="Aguiy J.C."/>
        </authorList>
    </citation>
    <scope>NUCLEOTIDE SEQUENCE [LARGE SCALE GENOMIC DNA]</scope>
    <source>
        <strain evidence="2">JCA_2017</strain>
    </source>
</reference>
<feature type="domain" description="Retroviral polymerase SH3-like" evidence="1">
    <location>
        <begin position="21"/>
        <end position="61"/>
    </location>
</feature>
<evidence type="ECO:0000259" key="1">
    <source>
        <dbReference type="Pfam" id="PF25597"/>
    </source>
</evidence>
<proteinExistence type="predicted"/>
<dbReference type="Proteomes" id="UP000257109">
    <property type="component" value="Unassembled WGS sequence"/>
</dbReference>
<dbReference type="PANTHER" id="PTHR11439:SF463">
    <property type="entry name" value="REVERSE TRANSCRIPTASE TY1_COPIA-TYPE DOMAIN-CONTAINING PROTEIN"/>
    <property type="match status" value="1"/>
</dbReference>
<gene>
    <name evidence="2" type="ORF">CR513_23361</name>
</gene>
<accession>A0A371GUP6</accession>
<dbReference type="OrthoDB" id="128382at2759"/>
<dbReference type="PANTHER" id="PTHR11439">
    <property type="entry name" value="GAG-POL-RELATED RETROTRANSPOSON"/>
    <property type="match status" value="1"/>
</dbReference>
<dbReference type="AlphaFoldDB" id="A0A371GUP6"/>
<dbReference type="EMBL" id="QJKJ01004409">
    <property type="protein sequence ID" value="RDX94271.1"/>
    <property type="molecule type" value="Genomic_DNA"/>
</dbReference>
<dbReference type="Pfam" id="PF25597">
    <property type="entry name" value="SH3_retrovirus"/>
    <property type="match status" value="1"/>
</dbReference>
<feature type="non-terminal residue" evidence="2">
    <location>
        <position position="1"/>
    </location>
</feature>
<evidence type="ECO:0000313" key="3">
    <source>
        <dbReference type="Proteomes" id="UP000257109"/>
    </source>
</evidence>
<keyword evidence="3" id="KW-1185">Reference proteome</keyword>
<evidence type="ECO:0000313" key="2">
    <source>
        <dbReference type="EMBL" id="RDX94271.1"/>
    </source>
</evidence>
<sequence>MLSFFPSSPIMLSLPNCVFGCVTFVHSHKPHCGKLDTKAVKCVFIGYPSNKKGFKCYHPPSRWGEGYLEVEPIIESLPFPTQDVQVQEVTREELIIEKDHNEVKEEDQYYGKQYQRHKKSNLVPQKIQLFESKVSIPENPIEDDTNDMPIALRKGKDHCKSDGTLDRYKARLVAKGYIHTYEIDYEETFAPIAKINMPLTLVGTCNSLIPRRRGLHGDSPGFYSHNEKNKSQDDYTLFIKHSLDGKLTFLLVCVDNMIIIDDDKIEKLTLKEKLATQFEMELGKLKYFLGIEVYILNRHKETGKLGCKTSRVPIEQNHRNGCEESPTIEKFKYHRLVGKLIYLSHISLDIAYVVSYLKETLGKGLLFIKQDTLSMEIYTYANYARSVVDKRFTFRYYMFMEENLGLVKLLCDNNSAISIVHNPV</sequence>
<organism evidence="2 3">
    <name type="scientific">Mucuna pruriens</name>
    <name type="common">Velvet bean</name>
    <name type="synonym">Dolichos pruriens</name>
    <dbReference type="NCBI Taxonomy" id="157652"/>
    <lineage>
        <taxon>Eukaryota</taxon>
        <taxon>Viridiplantae</taxon>
        <taxon>Streptophyta</taxon>
        <taxon>Embryophyta</taxon>
        <taxon>Tracheophyta</taxon>
        <taxon>Spermatophyta</taxon>
        <taxon>Magnoliopsida</taxon>
        <taxon>eudicotyledons</taxon>
        <taxon>Gunneridae</taxon>
        <taxon>Pentapetalae</taxon>
        <taxon>rosids</taxon>
        <taxon>fabids</taxon>
        <taxon>Fabales</taxon>
        <taxon>Fabaceae</taxon>
        <taxon>Papilionoideae</taxon>
        <taxon>50 kb inversion clade</taxon>
        <taxon>NPAAA clade</taxon>
        <taxon>indigoferoid/millettioid clade</taxon>
        <taxon>Phaseoleae</taxon>
        <taxon>Mucuna</taxon>
    </lineage>
</organism>
<name>A0A371GUP6_MUCPR</name>
<comment type="caution">
    <text evidence="2">The sequence shown here is derived from an EMBL/GenBank/DDBJ whole genome shotgun (WGS) entry which is preliminary data.</text>
</comment>
<protein>
    <recommendedName>
        <fullName evidence="1">Retroviral polymerase SH3-like domain-containing protein</fullName>
    </recommendedName>
</protein>